<dbReference type="EMBL" id="OMOF01000299">
    <property type="protein sequence ID" value="SPF46729.1"/>
    <property type="molecule type" value="Genomic_DNA"/>
</dbReference>
<dbReference type="AlphaFoldDB" id="A0A2U3L4N8"/>
<protein>
    <submittedName>
        <fullName evidence="1">Uncharacterized protein</fullName>
    </submittedName>
</protein>
<name>A0A2U3L4N8_9FIRM</name>
<organism evidence="1 2">
    <name type="scientific">Candidatus Desulfosporosinus infrequens</name>
    <dbReference type="NCBI Taxonomy" id="2043169"/>
    <lineage>
        <taxon>Bacteria</taxon>
        <taxon>Bacillati</taxon>
        <taxon>Bacillota</taxon>
        <taxon>Clostridia</taxon>
        <taxon>Eubacteriales</taxon>
        <taxon>Desulfitobacteriaceae</taxon>
        <taxon>Desulfosporosinus</taxon>
    </lineage>
</organism>
<dbReference type="Proteomes" id="UP000238916">
    <property type="component" value="Unassembled WGS sequence"/>
</dbReference>
<reference evidence="2" key="1">
    <citation type="submission" date="2018-02" db="EMBL/GenBank/DDBJ databases">
        <authorList>
            <person name="Hausmann B."/>
        </authorList>
    </citation>
    <scope>NUCLEOTIDE SEQUENCE [LARGE SCALE GENOMIC DNA]</scope>
    <source>
        <strain evidence="2">Peat soil MAG SbF1</strain>
    </source>
</reference>
<evidence type="ECO:0000313" key="2">
    <source>
        <dbReference type="Proteomes" id="UP000238916"/>
    </source>
</evidence>
<gene>
    <name evidence="1" type="ORF">SBF1_3680002</name>
</gene>
<evidence type="ECO:0000313" key="1">
    <source>
        <dbReference type="EMBL" id="SPF46729.1"/>
    </source>
</evidence>
<accession>A0A2U3L4N8</accession>
<sequence length="41" mass="4748">MDLGFVNVQRGVSIKNINYSNMSELWTYRETNGTLNSRILL</sequence>
<proteinExistence type="predicted"/>